<dbReference type="HOGENOM" id="CLU_001376_0_0_1"/>
<dbReference type="EMBL" id="KN846981">
    <property type="protein sequence ID" value="KIW97761.1"/>
    <property type="molecule type" value="Genomic_DNA"/>
</dbReference>
<sequence>MAKPTNPKVETKASTSKAGQSGSPSKTPDILWKEAVQRFLDENHIKIETLELNGDFGDADDGVEKASKMFQRARHPKNKTDKVVKAVGGCLDFIDGTVDFLKDSVPDGYGTPAKIIAGTISYMIQAAKNMTEDFDLIEETFDSIHQAIKDIGLLKDRHTQQDHFTSRLMDIFLKLFEFCQYSTKMFKEYSRKRLYITALMKGRNKNIQNKCDEVNKAILLFRATVPLKILEVTIDMNKKIDDLPSSLVIALQRMNLKASEMQQIFGPKKSITVERIMKTFKDSGLDVDAKRFMEKQMNLINTHIAPDTFLWLRDEPSYKSWLCGQASPFIYISGSSGAGKTYLTCRYYSLIQANTKSNQITAELEGSRQSTSVACFLFESGKEDSQSFQAVLATLILQIAEQDPKLCESMGRELEKMPTGGDDDLSIEYLWKTLILKKFEKASETSRICYILLDGVEQMKPNHCQNMLKRFQALDSDRHCIRIMMTGPPIMHEKLGLKSLLKIDLDEKTKSAGDISKIIDHRIKNSKNLKNCSAAAQEKIKAKLYSWKESAMSSVDLMLSVMEDSGGDEAAAMTKLEGADSPEWLYRTMIEIVKAETKRSGDDQKSLEKLFAWCTYAKQPLRVDQLEHLWALDTSSDKFDGPAMATANQLVRRLIPGYSLLYTKKTADNRPTVYGDTDTMPMANVEHEYVFFRQAAFKEYLETNKNKMIEDPIQERVNIFLTLCEILCGQNAVGDSPRQSFREYATVSLMEHFRDIDIRQTSPKQSADVVEALSRVLSNDNNVCAVFEAVLDRQGRDYVEFDLYDTFRPDTMFRRWERASTLLVWAKKLHFYEEEELSFRAREWVEASIKAPQKMLETLGRGHLENWAQAVTEQDAVVPYTLAYRALSTTGIFADVVAETMSKMTTAMLEYGREHCFKDSVKLARARISAALLLNTDSNTPVDRDIAAKLYETNIKLKDTPGPEKFYSSLGLAEYHANSGNDDDPPDLVRKKWEMVQKHTGYTLQHWTDEKGALGSELNNERCTEAYLLEAQAWSKLDKDDKALETCKHALQPGALQFSSKILEFLTMIVEIFFKRKQYARVIDEVQQQSHQIKCEWMLSRSEYLTDKDDRLRQAAVLSRRVDVLIQLWEEAIDYWQPLSPFAAGRLRVGLAIVYRHDARTTKMAEAVLDSMIVAIMADPNMLKGGLIQSIFPAMVDILYENFSLTYSDETKKRVLAKLENLINEFAPTVPRGTLEQMHLARAMITLAKMQRKSGGPEAAKEAAVWAERAFQYCIADLEDSVGSNDCNAFRSLAKVLVFAGLKTEAVIALSLWFSEVREYDDSQPRLLRAVDEPAAENIILIEEEDVAAEEAQHDGLAGINPSQQTQAENERNGEDNATKNPSVVDHEASPQENQSNGHLSVGGLVISDDPANGGCHAPEQLEIQTRDAPWSPLQASDYPIHHSDTPVEDGMLPEVPGDARSQPHTPNGVVSEGLDEHGLPNLRGVPEPEDQDKEDLIEGEISCNGPCEHPSLTRWLPGVKFYYCLDCEEVDLCADCYAAQEKYFTEHGDGFWMKCCWARHEFLEVPIEGWKGVKDGEIWINDKKKSWVDWLASVKEKWNRQMVTAAK</sequence>
<dbReference type="Pfam" id="PF24883">
    <property type="entry name" value="NPHP3_N"/>
    <property type="match status" value="1"/>
</dbReference>
<evidence type="ECO:0000313" key="5">
    <source>
        <dbReference type="EMBL" id="KIW97761.1"/>
    </source>
</evidence>
<dbReference type="Pfam" id="PF17109">
    <property type="entry name" value="Goodbye"/>
    <property type="match status" value="1"/>
</dbReference>
<protein>
    <recommendedName>
        <fullName evidence="7">Fungal STAND N-terminal Goodbye domain-containing protein</fullName>
    </recommendedName>
</protein>
<dbReference type="InterPro" id="IPR031350">
    <property type="entry name" value="Goodbye_dom"/>
</dbReference>
<feature type="region of interest" description="Disordered" evidence="2">
    <location>
        <begin position="1"/>
        <end position="28"/>
    </location>
</feature>
<organism evidence="5 6">
    <name type="scientific">Cladophialophora bantiana (strain ATCC 10958 / CBS 173.52 / CDC B-1940 / NIH 8579)</name>
    <name type="common">Xylohypha bantiana</name>
    <dbReference type="NCBI Taxonomy" id="1442370"/>
    <lineage>
        <taxon>Eukaryota</taxon>
        <taxon>Fungi</taxon>
        <taxon>Dikarya</taxon>
        <taxon>Ascomycota</taxon>
        <taxon>Pezizomycotina</taxon>
        <taxon>Eurotiomycetes</taxon>
        <taxon>Chaetothyriomycetidae</taxon>
        <taxon>Chaetothyriales</taxon>
        <taxon>Herpotrichiellaceae</taxon>
        <taxon>Cladophialophora</taxon>
    </lineage>
</organism>
<gene>
    <name evidence="5" type="ORF">Z519_01345</name>
</gene>
<evidence type="ECO:0000259" key="4">
    <source>
        <dbReference type="Pfam" id="PF24883"/>
    </source>
</evidence>
<feature type="compositionally biased region" description="Basic and acidic residues" evidence="2">
    <location>
        <begin position="1369"/>
        <end position="1378"/>
    </location>
</feature>
<name>A0A0D2F6D8_CLAB1</name>
<accession>A0A0D2F6D8</accession>
<reference evidence="5" key="1">
    <citation type="submission" date="2015-01" db="EMBL/GenBank/DDBJ databases">
        <title>The Genome Sequence of Cladophialophora bantiana CBS 173.52.</title>
        <authorList>
            <consortium name="The Broad Institute Genomics Platform"/>
            <person name="Cuomo C."/>
            <person name="de Hoog S."/>
            <person name="Gorbushina A."/>
            <person name="Stielow B."/>
            <person name="Teixiera M."/>
            <person name="Abouelleil A."/>
            <person name="Chapman S.B."/>
            <person name="Priest M."/>
            <person name="Young S.K."/>
            <person name="Wortman J."/>
            <person name="Nusbaum C."/>
            <person name="Birren B."/>
        </authorList>
    </citation>
    <scope>NUCLEOTIDE SEQUENCE [LARGE SCALE GENOMIC DNA]</scope>
    <source>
        <strain evidence="5">CBS 173.52</strain>
    </source>
</reference>
<feature type="domain" description="Nephrocystin 3-like N-terminal" evidence="4">
    <location>
        <begin position="308"/>
        <end position="486"/>
    </location>
</feature>
<evidence type="ECO:0000256" key="1">
    <source>
        <dbReference type="ARBA" id="ARBA00022737"/>
    </source>
</evidence>
<dbReference type="Gene3D" id="3.40.50.300">
    <property type="entry name" value="P-loop containing nucleotide triphosphate hydrolases"/>
    <property type="match status" value="1"/>
</dbReference>
<evidence type="ECO:0008006" key="7">
    <source>
        <dbReference type="Google" id="ProtNLM"/>
    </source>
</evidence>
<dbReference type="Proteomes" id="UP000053789">
    <property type="component" value="Unassembled WGS sequence"/>
</dbReference>
<evidence type="ECO:0000256" key="2">
    <source>
        <dbReference type="SAM" id="MobiDB-lite"/>
    </source>
</evidence>
<dbReference type="OrthoDB" id="6415790at2759"/>
<dbReference type="InterPro" id="IPR027417">
    <property type="entry name" value="P-loop_NTPase"/>
</dbReference>
<evidence type="ECO:0000259" key="3">
    <source>
        <dbReference type="Pfam" id="PF17109"/>
    </source>
</evidence>
<evidence type="ECO:0000313" key="6">
    <source>
        <dbReference type="Proteomes" id="UP000053789"/>
    </source>
</evidence>
<feature type="domain" description="Fungal STAND N-terminal Goodbye" evidence="3">
    <location>
        <begin position="32"/>
        <end position="148"/>
    </location>
</feature>
<dbReference type="RefSeq" id="XP_016624430.1">
    <property type="nucleotide sequence ID" value="XM_016759102.1"/>
</dbReference>
<proteinExistence type="predicted"/>
<feature type="region of interest" description="Disordered" evidence="2">
    <location>
        <begin position="1358"/>
        <end position="1418"/>
    </location>
</feature>
<dbReference type="GeneID" id="27694273"/>
<feature type="region of interest" description="Disordered" evidence="2">
    <location>
        <begin position="1459"/>
        <end position="1493"/>
    </location>
</feature>
<keyword evidence="1" id="KW-0677">Repeat</keyword>
<feature type="compositionally biased region" description="Polar residues" evidence="2">
    <location>
        <begin position="12"/>
        <end position="26"/>
    </location>
</feature>
<dbReference type="VEuPathDB" id="FungiDB:Z519_01345"/>
<keyword evidence="6" id="KW-1185">Reference proteome</keyword>
<dbReference type="InterPro" id="IPR056884">
    <property type="entry name" value="NPHP3-like_N"/>
</dbReference>
<dbReference type="PANTHER" id="PTHR10039">
    <property type="entry name" value="AMELOGENIN"/>
    <property type="match status" value="1"/>
</dbReference>
<dbReference type="PANTHER" id="PTHR10039:SF17">
    <property type="entry name" value="FUNGAL STAND N-TERMINAL GOODBYE DOMAIN-CONTAINING PROTEIN-RELATED"/>
    <property type="match status" value="1"/>
</dbReference>